<dbReference type="GO" id="GO:0016020">
    <property type="term" value="C:membrane"/>
    <property type="evidence" value="ECO:0007669"/>
    <property type="project" value="UniProtKB-SubCell"/>
</dbReference>
<protein>
    <submittedName>
        <fullName evidence="9">Cytochrome C biogenesis protein</fullName>
    </submittedName>
</protein>
<keyword evidence="5 7" id="KW-1133">Transmembrane helix</keyword>
<evidence type="ECO:0000256" key="2">
    <source>
        <dbReference type="ARBA" id="ARBA00006143"/>
    </source>
</evidence>
<comment type="subcellular location">
    <subcellularLocation>
        <location evidence="1">Membrane</location>
        <topology evidence="1">Multi-pass membrane protein</topology>
    </subcellularLocation>
</comment>
<evidence type="ECO:0000256" key="4">
    <source>
        <dbReference type="ARBA" id="ARBA00022748"/>
    </source>
</evidence>
<dbReference type="InterPro" id="IPR051790">
    <property type="entry name" value="Cytochrome_c-biogenesis_DsbD"/>
</dbReference>
<feature type="domain" description="Cytochrome C biogenesis protein transmembrane" evidence="8">
    <location>
        <begin position="7"/>
        <end position="194"/>
    </location>
</feature>
<organism evidence="9 10">
    <name type="scientific">Ancylobacter novellus</name>
    <name type="common">Thiobacillus novellus</name>
    <dbReference type="NCBI Taxonomy" id="921"/>
    <lineage>
        <taxon>Bacteria</taxon>
        <taxon>Pseudomonadati</taxon>
        <taxon>Pseudomonadota</taxon>
        <taxon>Alphaproteobacteria</taxon>
        <taxon>Hyphomicrobiales</taxon>
        <taxon>Xanthobacteraceae</taxon>
        <taxon>Ancylobacter</taxon>
    </lineage>
</organism>
<evidence type="ECO:0000256" key="3">
    <source>
        <dbReference type="ARBA" id="ARBA00022692"/>
    </source>
</evidence>
<proteinExistence type="inferred from homology"/>
<evidence type="ECO:0000259" key="8">
    <source>
        <dbReference type="Pfam" id="PF02683"/>
    </source>
</evidence>
<name>A0A2W5K6C6_ANCNO</name>
<feature type="transmembrane region" description="Helical" evidence="7">
    <location>
        <begin position="82"/>
        <end position="105"/>
    </location>
</feature>
<comment type="similarity">
    <text evidence="2">Belongs to the DsbD family.</text>
</comment>
<dbReference type="PANTHER" id="PTHR31272:SF4">
    <property type="entry name" value="CYTOCHROME C-TYPE BIOGENESIS PROTEIN HI_1454-RELATED"/>
    <property type="match status" value="1"/>
</dbReference>
<comment type="caution">
    <text evidence="9">The sequence shown here is derived from an EMBL/GenBank/DDBJ whole genome shotgun (WGS) entry which is preliminary data.</text>
</comment>
<dbReference type="GO" id="GO:0017004">
    <property type="term" value="P:cytochrome complex assembly"/>
    <property type="evidence" value="ECO:0007669"/>
    <property type="project" value="UniProtKB-KW"/>
</dbReference>
<evidence type="ECO:0000256" key="7">
    <source>
        <dbReference type="SAM" id="Phobius"/>
    </source>
</evidence>
<evidence type="ECO:0000313" key="9">
    <source>
        <dbReference type="EMBL" id="PZQ12371.1"/>
    </source>
</evidence>
<dbReference type="InterPro" id="IPR003834">
    <property type="entry name" value="Cyt_c_assmbl_TM_dom"/>
</dbReference>
<evidence type="ECO:0000256" key="1">
    <source>
        <dbReference type="ARBA" id="ARBA00004141"/>
    </source>
</evidence>
<reference evidence="9 10" key="1">
    <citation type="submission" date="2017-08" db="EMBL/GenBank/DDBJ databases">
        <title>Infants hospitalized years apart are colonized by the same room-sourced microbial strains.</title>
        <authorList>
            <person name="Brooks B."/>
            <person name="Olm M.R."/>
            <person name="Firek B.A."/>
            <person name="Baker R."/>
            <person name="Thomas B.C."/>
            <person name="Morowitz M.J."/>
            <person name="Banfield J.F."/>
        </authorList>
    </citation>
    <scope>NUCLEOTIDE SEQUENCE [LARGE SCALE GENOMIC DNA]</scope>
    <source>
        <strain evidence="9">S2_005_003_R2_43</strain>
    </source>
</reference>
<evidence type="ECO:0000256" key="5">
    <source>
        <dbReference type="ARBA" id="ARBA00022989"/>
    </source>
</evidence>
<dbReference type="AlphaFoldDB" id="A0A2W5K6C6"/>
<dbReference type="PANTHER" id="PTHR31272">
    <property type="entry name" value="CYTOCHROME C-TYPE BIOGENESIS PROTEIN HI_1454-RELATED"/>
    <property type="match status" value="1"/>
</dbReference>
<keyword evidence="6 7" id="KW-0472">Membrane</keyword>
<evidence type="ECO:0000256" key="6">
    <source>
        <dbReference type="ARBA" id="ARBA00023136"/>
    </source>
</evidence>
<feature type="transmembrane region" description="Helical" evidence="7">
    <location>
        <begin position="50"/>
        <end position="70"/>
    </location>
</feature>
<evidence type="ECO:0000313" key="10">
    <source>
        <dbReference type="Proteomes" id="UP000249577"/>
    </source>
</evidence>
<dbReference type="Pfam" id="PF02683">
    <property type="entry name" value="DsbD_TM"/>
    <property type="match status" value="1"/>
</dbReference>
<feature type="transmembrane region" description="Helical" evidence="7">
    <location>
        <begin position="167"/>
        <end position="189"/>
    </location>
</feature>
<keyword evidence="4" id="KW-0201">Cytochrome c-type biogenesis</keyword>
<sequence>MGLDVSLAGAVAAGALSFASPCVLPLTPAYLGFISGAATPEQIERDRFRVLALAFAFVSGFSTVFVIFGATASTVGQLIASYAQPLTIAAGVLLILFGLHFIELVRIPFLYRQASVGLERRPTGPIGAYAVGLAFGFGWTPCVGPILAAILMVAGSEQTAWRGAALLGAYSVGIGVPFLLAAAFMGAFLRWSRALRSKLGLVEKFSGALLILTGLAFIGGWVPLIAGWLLETFPGFAEIG</sequence>
<dbReference type="EMBL" id="QFPN01000009">
    <property type="protein sequence ID" value="PZQ12371.1"/>
    <property type="molecule type" value="Genomic_DNA"/>
</dbReference>
<gene>
    <name evidence="9" type="ORF">DI565_16215</name>
</gene>
<feature type="transmembrane region" description="Helical" evidence="7">
    <location>
        <begin position="126"/>
        <end position="155"/>
    </location>
</feature>
<feature type="transmembrane region" description="Helical" evidence="7">
    <location>
        <begin position="209"/>
        <end position="230"/>
    </location>
</feature>
<accession>A0A2W5K6C6</accession>
<feature type="transmembrane region" description="Helical" evidence="7">
    <location>
        <begin position="12"/>
        <end position="38"/>
    </location>
</feature>
<dbReference type="Proteomes" id="UP000249577">
    <property type="component" value="Unassembled WGS sequence"/>
</dbReference>
<keyword evidence="3 7" id="KW-0812">Transmembrane</keyword>